<name>A0A1B2EXI2_9HYPH</name>
<reference evidence="1" key="1">
    <citation type="submission" date="2016-07" db="EMBL/GenBank/DDBJ databases">
        <title>Microvirga ossetica sp. nov. a new species of rhizobia isolated from root nodules of the legume species Vicia alpestris Steven originated from North Ossetia region in the Caucasus.</title>
        <authorList>
            <person name="Safronova V.I."/>
            <person name="Kuznetsova I.G."/>
            <person name="Sazanova A.L."/>
            <person name="Belimov A."/>
            <person name="Andronov E."/>
            <person name="Osledkin Y.S."/>
            <person name="Onishchuk O.P."/>
            <person name="Kurchak O.N."/>
            <person name="Shaposhnikov A.I."/>
            <person name="Willems A."/>
            <person name="Tikhonovich I.A."/>
        </authorList>
    </citation>
    <scope>NUCLEOTIDE SEQUENCE [LARGE SCALE GENOMIC DNA]</scope>
    <source>
        <strain evidence="1">V5/3M</strain>
        <plasmid evidence="1">unnamed2</plasmid>
    </source>
</reference>
<dbReference type="EMBL" id="CP016619">
    <property type="protein sequence ID" value="ANY84642.1"/>
    <property type="molecule type" value="Genomic_DNA"/>
</dbReference>
<sequence length="75" mass="7933">MAGRRPFAELHSRLASEAQAEGVAETFRVSDEIASSEQPPETLALLTILALGNQDVMAGRTNAAADIIARLRAKG</sequence>
<dbReference type="KEGG" id="moc:BB934_41475"/>
<proteinExistence type="predicted"/>
<accession>A0A1B2EXI2</accession>
<protein>
    <submittedName>
        <fullName evidence="1">Uncharacterized protein</fullName>
    </submittedName>
</protein>
<gene>
    <name evidence="1" type="ORF">BB934_41475</name>
</gene>
<geneLocation type="plasmid" evidence="1">
    <name>unnamed2</name>
</geneLocation>
<keyword evidence="1" id="KW-0614">Plasmid</keyword>
<evidence type="ECO:0000313" key="1">
    <source>
        <dbReference type="EMBL" id="ANY84642.1"/>
    </source>
</evidence>
<organism evidence="1">
    <name type="scientific">Microvirga ossetica</name>
    <dbReference type="NCBI Taxonomy" id="1882682"/>
    <lineage>
        <taxon>Bacteria</taxon>
        <taxon>Pseudomonadati</taxon>
        <taxon>Pseudomonadota</taxon>
        <taxon>Alphaproteobacteria</taxon>
        <taxon>Hyphomicrobiales</taxon>
        <taxon>Methylobacteriaceae</taxon>
        <taxon>Microvirga</taxon>
    </lineage>
</organism>
<dbReference type="AlphaFoldDB" id="A0A1B2EXI2"/>